<reference evidence="2" key="1">
    <citation type="journal article" date="2019" name="Int. J. Syst. Evol. Microbiol.">
        <title>The Global Catalogue of Microorganisms (GCM) 10K type strain sequencing project: providing services to taxonomists for standard genome sequencing and annotation.</title>
        <authorList>
            <consortium name="The Broad Institute Genomics Platform"/>
            <consortium name="The Broad Institute Genome Sequencing Center for Infectious Disease"/>
            <person name="Wu L."/>
            <person name="Ma J."/>
        </authorList>
    </citation>
    <scope>NUCLEOTIDE SEQUENCE [LARGE SCALE GENOMIC DNA]</scope>
    <source>
        <strain evidence="2">CCUG 39402</strain>
    </source>
</reference>
<organism evidence="1 2">
    <name type="scientific">Polaromonas aquatica</name>
    <dbReference type="NCBI Taxonomy" id="332657"/>
    <lineage>
        <taxon>Bacteria</taxon>
        <taxon>Pseudomonadati</taxon>
        <taxon>Pseudomonadota</taxon>
        <taxon>Betaproteobacteria</taxon>
        <taxon>Burkholderiales</taxon>
        <taxon>Comamonadaceae</taxon>
        <taxon>Polaromonas</taxon>
    </lineage>
</organism>
<dbReference type="InterPro" id="IPR013078">
    <property type="entry name" value="His_Pase_superF_clade-1"/>
</dbReference>
<dbReference type="Proteomes" id="UP001596270">
    <property type="component" value="Unassembled WGS sequence"/>
</dbReference>
<dbReference type="SMART" id="SM00855">
    <property type="entry name" value="PGAM"/>
    <property type="match status" value="1"/>
</dbReference>
<dbReference type="SUPFAM" id="SSF53254">
    <property type="entry name" value="Phosphoglycerate mutase-like"/>
    <property type="match status" value="1"/>
</dbReference>
<name>A0ABW1TSK8_9BURK</name>
<dbReference type="CDD" id="cd07067">
    <property type="entry name" value="HP_PGM_like"/>
    <property type="match status" value="1"/>
</dbReference>
<gene>
    <name evidence="1" type="ORF">ACFQND_04890</name>
</gene>
<sequence length="157" mass="17546">MDLILWRHAEAEDWLEGDVQAGNDLDRSLTARGEKQAARMAGWLDRQLPEGARILVSPARRCEQTVLALGRKYKIRAELAPDATPAQLLELVQWPSARSLILVVGHQPVLGQVIAQLLGLQENECPVKKGSLWWLRNRDRDGQSQTVVVTVQSPEVL</sequence>
<proteinExistence type="predicted"/>
<evidence type="ECO:0000313" key="2">
    <source>
        <dbReference type="Proteomes" id="UP001596270"/>
    </source>
</evidence>
<dbReference type="Pfam" id="PF00300">
    <property type="entry name" value="His_Phos_1"/>
    <property type="match status" value="1"/>
</dbReference>
<keyword evidence="2" id="KW-1185">Reference proteome</keyword>
<dbReference type="InterPro" id="IPR029033">
    <property type="entry name" value="His_PPase_superfam"/>
</dbReference>
<accession>A0ABW1TSK8</accession>
<protein>
    <submittedName>
        <fullName evidence="1">SixA phosphatase family protein</fullName>
    </submittedName>
</protein>
<evidence type="ECO:0000313" key="1">
    <source>
        <dbReference type="EMBL" id="MFC6280564.1"/>
    </source>
</evidence>
<dbReference type="EMBL" id="JBHSRS010000013">
    <property type="protein sequence ID" value="MFC6280564.1"/>
    <property type="molecule type" value="Genomic_DNA"/>
</dbReference>
<comment type="caution">
    <text evidence="1">The sequence shown here is derived from an EMBL/GenBank/DDBJ whole genome shotgun (WGS) entry which is preliminary data.</text>
</comment>
<dbReference type="RefSeq" id="WP_371437793.1">
    <property type="nucleotide sequence ID" value="NZ_JBHSRS010000013.1"/>
</dbReference>
<dbReference type="Gene3D" id="3.40.50.1240">
    <property type="entry name" value="Phosphoglycerate mutase-like"/>
    <property type="match status" value="1"/>
</dbReference>